<gene>
    <name evidence="1" type="ORF">K4G66_09105</name>
</gene>
<name>A0AA49JHD7_9BACT</name>
<sequence length="136" mass="15680">MEQRDYLKDQIDQLGKVLGMLLGRLIGTAPGEDYEQVERAVQQGVKEHLGIPFTELLDTPPEDLVVRLQQHPGFTPENLEQLADIMVEIGKRESQEQIARKHYTQALNIYEYLADHSRTFSLPWLEKMDHLNKLLG</sequence>
<evidence type="ECO:0000313" key="1">
    <source>
        <dbReference type="EMBL" id="WKN38859.1"/>
    </source>
</evidence>
<reference evidence="1" key="1">
    <citation type="journal article" date="2023" name="Comput. Struct. Biotechnol. J.">
        <title>Discovery of a novel marine Bacteroidetes with a rich repertoire of carbohydrate-active enzymes.</title>
        <authorList>
            <person name="Chen B."/>
            <person name="Liu G."/>
            <person name="Chen Q."/>
            <person name="Wang H."/>
            <person name="Liu L."/>
            <person name="Tang K."/>
        </authorList>
    </citation>
    <scope>NUCLEOTIDE SEQUENCE</scope>
    <source>
        <strain evidence="1">TK19036</strain>
    </source>
</reference>
<dbReference type="EMBL" id="CP120682">
    <property type="protein sequence ID" value="WKN38859.1"/>
    <property type="molecule type" value="Genomic_DNA"/>
</dbReference>
<protein>
    <submittedName>
        <fullName evidence="1">Uncharacterized protein</fullName>
    </submittedName>
</protein>
<proteinExistence type="predicted"/>
<dbReference type="AlphaFoldDB" id="A0AA49JHD7"/>
<organism evidence="1">
    <name type="scientific">Roseihalotalea indica</name>
    <dbReference type="NCBI Taxonomy" id="2867963"/>
    <lineage>
        <taxon>Bacteria</taxon>
        <taxon>Pseudomonadati</taxon>
        <taxon>Bacteroidota</taxon>
        <taxon>Cytophagia</taxon>
        <taxon>Cytophagales</taxon>
        <taxon>Catalimonadaceae</taxon>
        <taxon>Roseihalotalea</taxon>
    </lineage>
</organism>
<accession>A0AA49JHD7</accession>
<reference evidence="1" key="2">
    <citation type="journal article" date="2024" name="Antonie Van Leeuwenhoek">
        <title>Roseihalotalea indica gen. nov., sp. nov., a halophilic Bacteroidetes from mesopelagic Southwest Indian Ocean with higher carbohydrate metabolic potential.</title>
        <authorList>
            <person name="Chen B."/>
            <person name="Zhang M."/>
            <person name="Lin D."/>
            <person name="Ye J."/>
            <person name="Tang K."/>
        </authorList>
    </citation>
    <scope>NUCLEOTIDE SEQUENCE</scope>
    <source>
        <strain evidence="1">TK19036</strain>
    </source>
</reference>